<accession>A0A1I4UNK4</accession>
<reference evidence="2" key="1">
    <citation type="submission" date="2016-10" db="EMBL/GenBank/DDBJ databases">
        <authorList>
            <person name="Varghese N."/>
            <person name="Submissions S."/>
        </authorList>
    </citation>
    <scope>NUCLEOTIDE SEQUENCE [LARGE SCALE GENOMIC DNA]</scope>
    <source>
        <strain evidence="2">XJ109</strain>
    </source>
</reference>
<dbReference type="Pfam" id="PF06078">
    <property type="entry name" value="DUF937"/>
    <property type="match status" value="1"/>
</dbReference>
<keyword evidence="2" id="KW-1185">Reference proteome</keyword>
<dbReference type="InterPro" id="IPR009282">
    <property type="entry name" value="DUF937"/>
</dbReference>
<dbReference type="EMBL" id="FOUZ01000004">
    <property type="protein sequence ID" value="SFM90310.1"/>
    <property type="molecule type" value="Genomic_DNA"/>
</dbReference>
<organism evidence="1 2">
    <name type="scientific">Algoriella xinjiangensis</name>
    <dbReference type="NCBI Taxonomy" id="684065"/>
    <lineage>
        <taxon>Bacteria</taxon>
        <taxon>Pseudomonadati</taxon>
        <taxon>Bacteroidota</taxon>
        <taxon>Flavobacteriia</taxon>
        <taxon>Flavobacteriales</taxon>
        <taxon>Weeksellaceae</taxon>
        <taxon>Algoriella</taxon>
    </lineage>
</organism>
<gene>
    <name evidence="1" type="ORF">SAMN05421738_10420</name>
</gene>
<protein>
    <submittedName>
        <fullName evidence="1">Uncharacterized protein</fullName>
    </submittedName>
</protein>
<proteinExistence type="predicted"/>
<evidence type="ECO:0000313" key="2">
    <source>
        <dbReference type="Proteomes" id="UP000199149"/>
    </source>
</evidence>
<name>A0A1I4UNK4_9FLAO</name>
<dbReference type="RefSeq" id="WP_092906930.1">
    <property type="nucleotide sequence ID" value="NZ_FOUZ01000004.1"/>
</dbReference>
<dbReference type="OrthoDB" id="708105at2"/>
<sequence length="197" mass="19683">MDFTNLIQGAIGQQIIGSAASHLGINESQAQTAVSAAVPFLLSALNKNAQNGGADGIASALGQHDGSILDNLSGFLGQGGNQQDGLGILGHVLGNKQQNVEAAISQESGLNMGQVTQILVLVAPIVMGYLGKQKQTEGLDSNGITGLLGGLVGGSSASTANQGGINLGGFEKLLDQDGDGQLGIGDAMGLLGGFFKK</sequence>
<evidence type="ECO:0000313" key="1">
    <source>
        <dbReference type="EMBL" id="SFM90310.1"/>
    </source>
</evidence>
<dbReference type="Proteomes" id="UP000199149">
    <property type="component" value="Unassembled WGS sequence"/>
</dbReference>
<dbReference type="AlphaFoldDB" id="A0A1I4UNK4"/>
<dbReference type="STRING" id="684065.SAMN05421738_10420"/>